<dbReference type="Proteomes" id="UP000054564">
    <property type="component" value="Unassembled WGS sequence"/>
</dbReference>
<gene>
    <name evidence="2" type="ORF">PSTG_16440</name>
</gene>
<organism evidence="2 3">
    <name type="scientific">Puccinia striiformis f. sp. tritici PST-78</name>
    <dbReference type="NCBI Taxonomy" id="1165861"/>
    <lineage>
        <taxon>Eukaryota</taxon>
        <taxon>Fungi</taxon>
        <taxon>Dikarya</taxon>
        <taxon>Basidiomycota</taxon>
        <taxon>Pucciniomycotina</taxon>
        <taxon>Pucciniomycetes</taxon>
        <taxon>Pucciniales</taxon>
        <taxon>Pucciniaceae</taxon>
        <taxon>Puccinia</taxon>
    </lineage>
</organism>
<reference evidence="3" key="1">
    <citation type="submission" date="2014-03" db="EMBL/GenBank/DDBJ databases">
        <title>The Genome Sequence of Puccinia striiformis f. sp. tritici PST-78.</title>
        <authorList>
            <consortium name="The Broad Institute Genome Sequencing Platform"/>
            <person name="Cuomo C."/>
            <person name="Hulbert S."/>
            <person name="Chen X."/>
            <person name="Walker B."/>
            <person name="Young S.K."/>
            <person name="Zeng Q."/>
            <person name="Gargeya S."/>
            <person name="Fitzgerald M."/>
            <person name="Haas B."/>
            <person name="Abouelleil A."/>
            <person name="Alvarado L."/>
            <person name="Arachchi H.M."/>
            <person name="Berlin A.M."/>
            <person name="Chapman S.B."/>
            <person name="Goldberg J."/>
            <person name="Griggs A."/>
            <person name="Gujja S."/>
            <person name="Hansen M."/>
            <person name="Howarth C."/>
            <person name="Imamovic A."/>
            <person name="Larimer J."/>
            <person name="McCowan C."/>
            <person name="Montmayeur A."/>
            <person name="Murphy C."/>
            <person name="Neiman D."/>
            <person name="Pearson M."/>
            <person name="Priest M."/>
            <person name="Roberts A."/>
            <person name="Saif S."/>
            <person name="Shea T."/>
            <person name="Sisk P."/>
            <person name="Sykes S."/>
            <person name="Wortman J."/>
            <person name="Nusbaum C."/>
            <person name="Birren B."/>
        </authorList>
    </citation>
    <scope>NUCLEOTIDE SEQUENCE [LARGE SCALE GENOMIC DNA]</scope>
    <source>
        <strain evidence="3">race PST-78</strain>
    </source>
</reference>
<evidence type="ECO:0000256" key="1">
    <source>
        <dbReference type="SAM" id="MobiDB-lite"/>
    </source>
</evidence>
<comment type="caution">
    <text evidence="2">The sequence shown here is derived from an EMBL/GenBank/DDBJ whole genome shotgun (WGS) entry which is preliminary data.</text>
</comment>
<accession>A0A0L0UTQ0</accession>
<sequence length="382" mass="42584">MSAHNHITSFATTSHTAWRTAVLTHPNRDSQEIRLPEAQGPLPPCLRPVHIPEILPQSGLIGFQKVSRYITPHGFCALSSCTQLCMDKAFKKDAYFLCFSNTASGVELSDSSGLNHSQSQLQPRAHHLLSAAPHRSHLAKAWGKPSRQCWELYDLPIQVARRNNHVWCTNVLKICNNENRPIVPDHTSTYVSMWLVNFTNPTHPESPNQSQREYNSSLLTMNQKKYSTYRAFATFVAITILNLSSFQGVEIVQAKPQRCSKAVYATYEGDPDIDKDFNFVNCHRFADEGEGVPDATDQTIHPNTFIIGRDGKLNGLGTQPGIKGQQYFECPTSPNGVNNKRPWCEFCSKPKEYKPIDPGHGSDDPGHGRPGHGRPGRGGLDK</sequence>
<feature type="region of interest" description="Disordered" evidence="1">
    <location>
        <begin position="354"/>
        <end position="382"/>
    </location>
</feature>
<keyword evidence="3" id="KW-1185">Reference proteome</keyword>
<name>A0A0L0UTQ0_9BASI</name>
<dbReference type="EMBL" id="AJIL01000276">
    <property type="protein sequence ID" value="KNE90099.1"/>
    <property type="molecule type" value="Genomic_DNA"/>
</dbReference>
<proteinExistence type="predicted"/>
<protein>
    <submittedName>
        <fullName evidence="2">Uncharacterized protein</fullName>
    </submittedName>
</protein>
<evidence type="ECO:0000313" key="2">
    <source>
        <dbReference type="EMBL" id="KNE90099.1"/>
    </source>
</evidence>
<evidence type="ECO:0000313" key="3">
    <source>
        <dbReference type="Proteomes" id="UP000054564"/>
    </source>
</evidence>
<dbReference type="AlphaFoldDB" id="A0A0L0UTQ0"/>
<feature type="compositionally biased region" description="Basic and acidic residues" evidence="1">
    <location>
        <begin position="354"/>
        <end position="367"/>
    </location>
</feature>